<evidence type="ECO:0000256" key="1">
    <source>
        <dbReference type="ARBA" id="ARBA00004117"/>
    </source>
</evidence>
<feature type="domain" description="Flagellar basal body rod protein N-terminal" evidence="7">
    <location>
        <begin position="6"/>
        <end position="32"/>
    </location>
</feature>
<evidence type="ECO:0000256" key="3">
    <source>
        <dbReference type="ARBA" id="ARBA00017941"/>
    </source>
</evidence>
<dbReference type="InterPro" id="IPR010930">
    <property type="entry name" value="Flg_bb/hook_C_dom"/>
</dbReference>
<dbReference type="EMBL" id="PXYV01000006">
    <property type="protein sequence ID" value="PSR23338.1"/>
    <property type="molecule type" value="Genomic_DNA"/>
</dbReference>
<keyword evidence="9" id="KW-0966">Cell projection</keyword>
<keyword evidence="4 6" id="KW-0975">Bacterial flagellum</keyword>
<dbReference type="AlphaFoldDB" id="A0A2T2WM75"/>
<evidence type="ECO:0000256" key="5">
    <source>
        <dbReference type="ARBA" id="ARBA00025933"/>
    </source>
</evidence>
<evidence type="ECO:0000259" key="7">
    <source>
        <dbReference type="Pfam" id="PF00460"/>
    </source>
</evidence>
<evidence type="ECO:0000313" key="9">
    <source>
        <dbReference type="EMBL" id="PSR23338.1"/>
    </source>
</evidence>
<dbReference type="InterPro" id="IPR001444">
    <property type="entry name" value="Flag_bb_rod_N"/>
</dbReference>
<reference evidence="9 10" key="1">
    <citation type="journal article" date="2014" name="BMC Genomics">
        <title>Comparison of environmental and isolate Sulfobacillus genomes reveals diverse carbon, sulfur, nitrogen, and hydrogen metabolisms.</title>
        <authorList>
            <person name="Justice N.B."/>
            <person name="Norman A."/>
            <person name="Brown C.T."/>
            <person name="Singh A."/>
            <person name="Thomas B.C."/>
            <person name="Banfield J.F."/>
        </authorList>
    </citation>
    <scope>NUCLEOTIDE SEQUENCE [LARGE SCALE GENOMIC DNA]</scope>
    <source>
        <strain evidence="9">AMDSBA3</strain>
    </source>
</reference>
<evidence type="ECO:0000259" key="8">
    <source>
        <dbReference type="Pfam" id="PF06429"/>
    </source>
</evidence>
<feature type="domain" description="Flagellar basal-body/hook protein C-terminal" evidence="8">
    <location>
        <begin position="91"/>
        <end position="131"/>
    </location>
</feature>
<dbReference type="InterPro" id="IPR006299">
    <property type="entry name" value="FlgC"/>
</dbReference>
<dbReference type="PROSITE" id="PS00588">
    <property type="entry name" value="FLAGELLA_BB_ROD"/>
    <property type="match status" value="1"/>
</dbReference>
<protein>
    <recommendedName>
        <fullName evidence="3 6">Flagellar basal-body rod protein FlgC</fullName>
    </recommendedName>
</protein>
<name>A0A2T2WM75_9FIRM</name>
<dbReference type="GO" id="GO:0071978">
    <property type="term" value="P:bacterial-type flagellum-dependent swarming motility"/>
    <property type="evidence" value="ECO:0007669"/>
    <property type="project" value="TreeGrafter"/>
</dbReference>
<proteinExistence type="inferred from homology"/>
<dbReference type="GO" id="GO:0030694">
    <property type="term" value="C:bacterial-type flagellum basal body, rod"/>
    <property type="evidence" value="ECO:0007669"/>
    <property type="project" value="UniProtKB-UniRule"/>
</dbReference>
<dbReference type="InterPro" id="IPR019776">
    <property type="entry name" value="Flagellar_basal_body_rod_CS"/>
</dbReference>
<evidence type="ECO:0000256" key="2">
    <source>
        <dbReference type="ARBA" id="ARBA00009677"/>
    </source>
</evidence>
<comment type="caution">
    <text evidence="9">The sequence shown here is derived from an EMBL/GenBank/DDBJ whole genome shotgun (WGS) entry which is preliminary data.</text>
</comment>
<dbReference type="Proteomes" id="UP000241848">
    <property type="component" value="Unassembled WGS sequence"/>
</dbReference>
<evidence type="ECO:0000256" key="4">
    <source>
        <dbReference type="ARBA" id="ARBA00023143"/>
    </source>
</evidence>
<gene>
    <name evidence="9" type="primary">flgC</name>
    <name evidence="9" type="ORF">C7B45_03215</name>
</gene>
<dbReference type="NCBIfam" id="TIGR01395">
    <property type="entry name" value="FlgC"/>
    <property type="match status" value="1"/>
</dbReference>
<accession>A0A2T2WM75</accession>
<comment type="subcellular location">
    <subcellularLocation>
        <location evidence="1 6">Bacterial flagellum basal body</location>
    </subcellularLocation>
</comment>
<keyword evidence="9" id="KW-0282">Flagellum</keyword>
<dbReference type="Pfam" id="PF00460">
    <property type="entry name" value="Flg_bb_rod"/>
    <property type="match status" value="1"/>
</dbReference>
<evidence type="ECO:0000313" key="10">
    <source>
        <dbReference type="Proteomes" id="UP000241848"/>
    </source>
</evidence>
<sequence length="139" mass="14239">MFDGLSIASTGLVAESLRLSLVANNLANADTTVTVQGGPYKAEYALFAAAPAPASGPDQGVGQGVVVNGIYQDPSPPTVVYDPTSPQANAQGDVLYPNVSLQTQMVDMIEASQAYQANVSSFNSAKAMDVEALTIGAQS</sequence>
<dbReference type="PANTHER" id="PTHR30435">
    <property type="entry name" value="FLAGELLAR PROTEIN"/>
    <property type="match status" value="1"/>
</dbReference>
<organism evidence="9 10">
    <name type="scientific">Sulfobacillus acidophilus</name>
    <dbReference type="NCBI Taxonomy" id="53633"/>
    <lineage>
        <taxon>Bacteria</taxon>
        <taxon>Bacillati</taxon>
        <taxon>Bacillota</taxon>
        <taxon>Clostridia</taxon>
        <taxon>Eubacteriales</taxon>
        <taxon>Clostridiales Family XVII. Incertae Sedis</taxon>
        <taxon>Sulfobacillus</taxon>
    </lineage>
</organism>
<evidence type="ECO:0000256" key="6">
    <source>
        <dbReference type="RuleBase" id="RU362062"/>
    </source>
</evidence>
<dbReference type="PANTHER" id="PTHR30435:SF2">
    <property type="entry name" value="FLAGELLAR BASAL-BODY ROD PROTEIN FLGC"/>
    <property type="match status" value="1"/>
</dbReference>
<comment type="subunit">
    <text evidence="5 6">The basal body constitutes a major portion of the flagellar organelle and consists of four rings (L,P,S, and M) mounted on a central rod. The rod consists of about 26 subunits of FlgG in the distal portion, and FlgB, FlgC and FlgF are thought to build up the proximal portion of the rod with about 6 subunits each.</text>
</comment>
<comment type="similarity">
    <text evidence="2">Belongs to the flagella basal body rod proteins family.</text>
</comment>
<dbReference type="Pfam" id="PF06429">
    <property type="entry name" value="Flg_bbr_C"/>
    <property type="match status" value="1"/>
</dbReference>
<keyword evidence="9" id="KW-0969">Cilium</keyword>